<keyword evidence="2" id="KW-0472">Membrane</keyword>
<comment type="caution">
    <text evidence="3">The sequence shown here is derived from an EMBL/GenBank/DDBJ whole genome shotgun (WGS) entry which is preliminary data.</text>
</comment>
<sequence>MSKPISDYEHIKRLLIIIVMVVAGFIAARTMFVPKDFGEYGHYRGGSLEENMSRPLNYAGSGACADCHENKHTLWSKSKHKTVNCQTCHGALLKHTEDPTSIKPRKPAGRDFCLLCHGKNVSKPTHFPQIDPGSHNPDLNCADCHNPHEPKPPAGDG</sequence>
<keyword evidence="2" id="KW-0812">Transmembrane</keyword>
<evidence type="ECO:0000256" key="1">
    <source>
        <dbReference type="SAM" id="MobiDB-lite"/>
    </source>
</evidence>
<dbReference type="AlphaFoldDB" id="A0A1F4Q3I1"/>
<protein>
    <submittedName>
        <fullName evidence="3">Uncharacterized protein</fullName>
    </submittedName>
</protein>
<feature type="transmembrane region" description="Helical" evidence="2">
    <location>
        <begin position="12"/>
        <end position="32"/>
    </location>
</feature>
<accession>A0A1F4Q3I1</accession>
<evidence type="ECO:0000313" key="4">
    <source>
        <dbReference type="Proteomes" id="UP000178724"/>
    </source>
</evidence>
<keyword evidence="2" id="KW-1133">Transmembrane helix</keyword>
<dbReference type="Proteomes" id="UP000178724">
    <property type="component" value="Unassembled WGS sequence"/>
</dbReference>
<gene>
    <name evidence="3" type="ORF">A2625_00615</name>
</gene>
<dbReference type="SUPFAM" id="SSF48695">
    <property type="entry name" value="Multiheme cytochromes"/>
    <property type="match status" value="1"/>
</dbReference>
<evidence type="ECO:0000256" key="2">
    <source>
        <dbReference type="SAM" id="Phobius"/>
    </source>
</evidence>
<feature type="region of interest" description="Disordered" evidence="1">
    <location>
        <begin position="138"/>
        <end position="157"/>
    </location>
</feature>
<dbReference type="EMBL" id="METM01000008">
    <property type="protein sequence ID" value="OGB90437.1"/>
    <property type="molecule type" value="Genomic_DNA"/>
</dbReference>
<organism evidence="3 4">
    <name type="scientific">candidate division WOR-1 bacterium RIFCSPHIGHO2_01_FULL_53_15</name>
    <dbReference type="NCBI Taxonomy" id="1802564"/>
    <lineage>
        <taxon>Bacteria</taxon>
        <taxon>Bacillati</taxon>
        <taxon>Saganbacteria</taxon>
    </lineage>
</organism>
<dbReference type="Gene3D" id="1.10.287.3080">
    <property type="match status" value="1"/>
</dbReference>
<proteinExistence type="predicted"/>
<evidence type="ECO:0000313" key="3">
    <source>
        <dbReference type="EMBL" id="OGB90437.1"/>
    </source>
</evidence>
<dbReference type="InterPro" id="IPR036280">
    <property type="entry name" value="Multihaem_cyt_sf"/>
</dbReference>
<name>A0A1F4Q3I1_UNCSA</name>
<reference evidence="3 4" key="1">
    <citation type="journal article" date="2016" name="Nat. Commun.">
        <title>Thousands of microbial genomes shed light on interconnected biogeochemical processes in an aquifer system.</title>
        <authorList>
            <person name="Anantharaman K."/>
            <person name="Brown C.T."/>
            <person name="Hug L.A."/>
            <person name="Sharon I."/>
            <person name="Castelle C.J."/>
            <person name="Probst A.J."/>
            <person name="Thomas B.C."/>
            <person name="Singh A."/>
            <person name="Wilkins M.J."/>
            <person name="Karaoz U."/>
            <person name="Brodie E.L."/>
            <person name="Williams K.H."/>
            <person name="Hubbard S.S."/>
            <person name="Banfield J.F."/>
        </authorList>
    </citation>
    <scope>NUCLEOTIDE SEQUENCE [LARGE SCALE GENOMIC DNA]</scope>
</reference>